<comment type="caution">
    <text evidence="2">The sequence shown here is derived from an EMBL/GenBank/DDBJ whole genome shotgun (WGS) entry which is preliminary data.</text>
</comment>
<reference evidence="2" key="1">
    <citation type="journal article" date="2020" name="New Phytol.">
        <title>Comparative genomics reveals dynamic genome evolution in host specialist ectomycorrhizal fungi.</title>
        <authorList>
            <person name="Lofgren L.A."/>
            <person name="Nguyen N.H."/>
            <person name="Vilgalys R."/>
            <person name="Ruytinx J."/>
            <person name="Liao H.L."/>
            <person name="Branco S."/>
            <person name="Kuo A."/>
            <person name="LaButti K."/>
            <person name="Lipzen A."/>
            <person name="Andreopoulos W."/>
            <person name="Pangilinan J."/>
            <person name="Riley R."/>
            <person name="Hundley H."/>
            <person name="Na H."/>
            <person name="Barry K."/>
            <person name="Grigoriev I.V."/>
            <person name="Stajich J.E."/>
            <person name="Kennedy P.G."/>
        </authorList>
    </citation>
    <scope>NUCLEOTIDE SEQUENCE</scope>
    <source>
        <strain evidence="2">FC423</strain>
    </source>
</reference>
<dbReference type="Proteomes" id="UP000823399">
    <property type="component" value="Unassembled WGS sequence"/>
</dbReference>
<protein>
    <submittedName>
        <fullName evidence="2">Uncharacterized protein</fullName>
    </submittedName>
</protein>
<dbReference type="RefSeq" id="XP_041285079.1">
    <property type="nucleotide sequence ID" value="XM_041442640.1"/>
</dbReference>
<proteinExistence type="predicted"/>
<accession>A0A9P7ET75</accession>
<evidence type="ECO:0000313" key="2">
    <source>
        <dbReference type="EMBL" id="KAG2087031.1"/>
    </source>
</evidence>
<name>A0A9P7ET75_9AGAM</name>
<feature type="region of interest" description="Disordered" evidence="1">
    <location>
        <begin position="1"/>
        <end position="49"/>
    </location>
</feature>
<evidence type="ECO:0000256" key="1">
    <source>
        <dbReference type="SAM" id="MobiDB-lite"/>
    </source>
</evidence>
<evidence type="ECO:0000313" key="3">
    <source>
        <dbReference type="Proteomes" id="UP000823399"/>
    </source>
</evidence>
<dbReference type="EMBL" id="JABBWM010000137">
    <property type="protein sequence ID" value="KAG2087031.1"/>
    <property type="molecule type" value="Genomic_DNA"/>
</dbReference>
<organism evidence="2 3">
    <name type="scientific">Suillus discolor</name>
    <dbReference type="NCBI Taxonomy" id="1912936"/>
    <lineage>
        <taxon>Eukaryota</taxon>
        <taxon>Fungi</taxon>
        <taxon>Dikarya</taxon>
        <taxon>Basidiomycota</taxon>
        <taxon>Agaricomycotina</taxon>
        <taxon>Agaricomycetes</taxon>
        <taxon>Agaricomycetidae</taxon>
        <taxon>Boletales</taxon>
        <taxon>Suillineae</taxon>
        <taxon>Suillaceae</taxon>
        <taxon>Suillus</taxon>
    </lineage>
</organism>
<gene>
    <name evidence="2" type="ORF">F5147DRAFT_781456</name>
</gene>
<dbReference type="GeneID" id="64704899"/>
<sequence>MSSPSVSPSVPPISHILDSSDNQSLHDGAHHIQRRRNKSSRGMRTIDPSSTRVACLPPVIYHMSCYAKRASSRFKPYQPGKHVPTALENCFLAKNILKRNEADISLIDVQQGKEIFKRGVWHMSNATLQSAAIAKRADAESKRLHALATAWDLESTERHAVLLQMILKENTERYLDSLAEATFFESAMVKRSHQQLEDDADFTIAAYTNDITAHSMADKQLDHLEEIGAERNLSLEDPVGTDSEDVEHRFNKYLDSIIGDGNNMITVA</sequence>
<dbReference type="AlphaFoldDB" id="A0A9P7ET75"/>
<dbReference type="OrthoDB" id="2673676at2759"/>
<feature type="compositionally biased region" description="Basic residues" evidence="1">
    <location>
        <begin position="31"/>
        <end position="41"/>
    </location>
</feature>
<keyword evidence="3" id="KW-1185">Reference proteome</keyword>